<proteinExistence type="predicted"/>
<organism evidence="1 2">
    <name type="scientific">Menidia menidia</name>
    <name type="common">Atlantic silverside</name>
    <dbReference type="NCBI Taxonomy" id="238744"/>
    <lineage>
        <taxon>Eukaryota</taxon>
        <taxon>Metazoa</taxon>
        <taxon>Chordata</taxon>
        <taxon>Craniata</taxon>
        <taxon>Vertebrata</taxon>
        <taxon>Euteleostomi</taxon>
        <taxon>Actinopterygii</taxon>
        <taxon>Neopterygii</taxon>
        <taxon>Teleostei</taxon>
        <taxon>Neoteleostei</taxon>
        <taxon>Acanthomorphata</taxon>
        <taxon>Ovalentaria</taxon>
        <taxon>Atherinomorphae</taxon>
        <taxon>Atheriniformes</taxon>
        <taxon>Atherinopsidae</taxon>
        <taxon>Menidiinae</taxon>
        <taxon>Menidia</taxon>
    </lineage>
</organism>
<reference evidence="1" key="1">
    <citation type="submission" date="2021-05" db="EMBL/GenBank/DDBJ databases">
        <authorList>
            <person name="Tigano A."/>
        </authorList>
    </citation>
    <scope>NUCLEOTIDE SEQUENCE</scope>
</reference>
<sequence length="85" mass="9155">MPRKDEAQKSAAQACSAVSNETILAAVNSQKDDLSKVYTLVDTLKKSLEGRLDSIEACLTTLQTEHASTLDSGICRFVQVAARNV</sequence>
<evidence type="ECO:0000313" key="2">
    <source>
        <dbReference type="Proteomes" id="UP000677803"/>
    </source>
</evidence>
<gene>
    <name evidence="1" type="ORF">MMEN_LOCUS15161</name>
</gene>
<dbReference type="EMBL" id="CAJRST010022223">
    <property type="protein sequence ID" value="CAG5958332.1"/>
    <property type="molecule type" value="Genomic_DNA"/>
</dbReference>
<evidence type="ECO:0000313" key="1">
    <source>
        <dbReference type="EMBL" id="CAG5958332.1"/>
    </source>
</evidence>
<dbReference type="AlphaFoldDB" id="A0A8S4BCP7"/>
<accession>A0A8S4BCP7</accession>
<keyword evidence="2" id="KW-1185">Reference proteome</keyword>
<name>A0A8S4BCP7_9TELE</name>
<protein>
    <submittedName>
        <fullName evidence="1">(Atlantic silverside) hypothetical protein</fullName>
    </submittedName>
</protein>
<dbReference type="Proteomes" id="UP000677803">
    <property type="component" value="Unassembled WGS sequence"/>
</dbReference>
<dbReference type="OrthoDB" id="10059413at2759"/>
<comment type="caution">
    <text evidence="1">The sequence shown here is derived from an EMBL/GenBank/DDBJ whole genome shotgun (WGS) entry which is preliminary data.</text>
</comment>